<proteinExistence type="predicted"/>
<dbReference type="Proteomes" id="UP000026915">
    <property type="component" value="Chromosome 9"/>
</dbReference>
<dbReference type="InParanoid" id="A0A061GR46"/>
<keyword evidence="2" id="KW-1185">Reference proteome</keyword>
<evidence type="ECO:0000313" key="2">
    <source>
        <dbReference type="Proteomes" id="UP000026915"/>
    </source>
</evidence>
<name>A0A061GR46_THECC</name>
<gene>
    <name evidence="1" type="ORF">TCM_039380</name>
</gene>
<reference evidence="1 2" key="1">
    <citation type="journal article" date="2013" name="Genome Biol.">
        <title>The genome sequence of the most widely cultivated cacao type and its use to identify candidate genes regulating pod color.</title>
        <authorList>
            <person name="Motamayor J.C."/>
            <person name="Mockaitis K."/>
            <person name="Schmutz J."/>
            <person name="Haiminen N."/>
            <person name="Iii D.L."/>
            <person name="Cornejo O."/>
            <person name="Findley S.D."/>
            <person name="Zheng P."/>
            <person name="Utro F."/>
            <person name="Royaert S."/>
            <person name="Saski C."/>
            <person name="Jenkins J."/>
            <person name="Podicheti R."/>
            <person name="Zhao M."/>
            <person name="Scheffler B.E."/>
            <person name="Stack J.C."/>
            <person name="Feltus F.A."/>
            <person name="Mustiga G.M."/>
            <person name="Amores F."/>
            <person name="Phillips W."/>
            <person name="Marelli J.P."/>
            <person name="May G.D."/>
            <person name="Shapiro H."/>
            <person name="Ma J."/>
            <person name="Bustamante C.D."/>
            <person name="Schnell R.J."/>
            <person name="Main D."/>
            <person name="Gilbert D."/>
            <person name="Parida L."/>
            <person name="Kuhn D.N."/>
        </authorList>
    </citation>
    <scope>NUCLEOTIDE SEQUENCE [LARGE SCALE GENOMIC DNA]</scope>
    <source>
        <strain evidence="2">cv. Matina 1-6</strain>
    </source>
</reference>
<dbReference type="Gramene" id="EOY31991">
    <property type="protein sequence ID" value="EOY31991"/>
    <property type="gene ID" value="TCM_039380"/>
</dbReference>
<accession>A0A061GR46</accession>
<protein>
    <submittedName>
        <fullName evidence="1">Uncharacterized protein</fullName>
    </submittedName>
</protein>
<evidence type="ECO:0000313" key="1">
    <source>
        <dbReference type="EMBL" id="EOY31991.1"/>
    </source>
</evidence>
<sequence>MISEMYEWDSSDWKALELNAKAMHILFTALKEGSYKRVSICNSLKEIWEKLESLYGEKKLEEEYCEKESSTSDKESNRIKSLRHYCEAKSSSCKPCSSSN</sequence>
<dbReference type="HOGENOM" id="CLU_2311287_0_0_1"/>
<organism evidence="1 2">
    <name type="scientific">Theobroma cacao</name>
    <name type="common">Cacao</name>
    <name type="synonym">Cocoa</name>
    <dbReference type="NCBI Taxonomy" id="3641"/>
    <lineage>
        <taxon>Eukaryota</taxon>
        <taxon>Viridiplantae</taxon>
        <taxon>Streptophyta</taxon>
        <taxon>Embryophyta</taxon>
        <taxon>Tracheophyta</taxon>
        <taxon>Spermatophyta</taxon>
        <taxon>Magnoliopsida</taxon>
        <taxon>eudicotyledons</taxon>
        <taxon>Gunneridae</taxon>
        <taxon>Pentapetalae</taxon>
        <taxon>rosids</taxon>
        <taxon>malvids</taxon>
        <taxon>Malvales</taxon>
        <taxon>Malvaceae</taxon>
        <taxon>Byttnerioideae</taxon>
        <taxon>Theobroma</taxon>
    </lineage>
</organism>
<dbReference type="EMBL" id="CM001887">
    <property type="protein sequence ID" value="EOY31991.1"/>
    <property type="molecule type" value="Genomic_DNA"/>
</dbReference>
<dbReference type="AlphaFoldDB" id="A0A061GR46"/>